<dbReference type="PROSITE" id="PS50076">
    <property type="entry name" value="DNAJ_2"/>
    <property type="match status" value="1"/>
</dbReference>
<proteinExistence type="predicted"/>
<dbReference type="GO" id="GO:0008270">
    <property type="term" value="F:zinc ion binding"/>
    <property type="evidence" value="ECO:0007669"/>
    <property type="project" value="UniProtKB-KW"/>
</dbReference>
<evidence type="ECO:0000313" key="8">
    <source>
        <dbReference type="EMBL" id="QDT66435.1"/>
    </source>
</evidence>
<dbReference type="Pfam" id="PF01556">
    <property type="entry name" value="DnaJ_C"/>
    <property type="match status" value="1"/>
</dbReference>
<keyword evidence="9" id="KW-1185">Reference proteome</keyword>
<evidence type="ECO:0000313" key="9">
    <source>
        <dbReference type="Proteomes" id="UP000319976"/>
    </source>
</evidence>
<keyword evidence="1" id="KW-0479">Metal-binding</keyword>
<dbReference type="GO" id="GO:0051082">
    <property type="term" value="F:unfolded protein binding"/>
    <property type="evidence" value="ECO:0007669"/>
    <property type="project" value="InterPro"/>
</dbReference>
<name>A0A517TDI3_9PLAN</name>
<evidence type="ECO:0000256" key="3">
    <source>
        <dbReference type="ARBA" id="ARBA00022771"/>
    </source>
</evidence>
<sequence length="312" mass="32602">MAEDYYKTLGVSREASADEIRKSYRKLSKENHPDANPDDKSAAKRFQEVQEAYGVLGNAEKRAQYDRYGHAFQGAAGGGPQYRWSSGGGGGAGPVDIGDIFGEGFDLNDLFGGMGGGGGGGRRSASPRPRRGADVRTEITVPFHVAAKGGNYDLTLNREGRTETISVKVPAGVADGSTIRLSGQGSPGSGAGASAGDLLITVHAAAHPYFRRDGNNLLVDVPLTPAEAALGAKVDVPTLDEGTIVLTIPPGTSTGKKLRLRGKGIPDRKTGTPGDQFVVAKVVVPESLTDEQRAAYESLRDVGAGNPRDGLW</sequence>
<dbReference type="SUPFAM" id="SSF46565">
    <property type="entry name" value="Chaperone J-domain"/>
    <property type="match status" value="1"/>
</dbReference>
<dbReference type="RefSeq" id="WP_145265516.1">
    <property type="nucleotide sequence ID" value="NZ_CP036316.1"/>
</dbReference>
<dbReference type="Pfam" id="PF00226">
    <property type="entry name" value="DnaJ"/>
    <property type="match status" value="1"/>
</dbReference>
<keyword evidence="3" id="KW-0863">Zinc-finger</keyword>
<dbReference type="PANTHER" id="PTHR43096:SF52">
    <property type="entry name" value="DNAJ HOMOLOG 1, MITOCHONDRIAL-RELATED"/>
    <property type="match status" value="1"/>
</dbReference>
<dbReference type="InterPro" id="IPR008971">
    <property type="entry name" value="HSP40/DnaJ_pept-bd"/>
</dbReference>
<evidence type="ECO:0000256" key="5">
    <source>
        <dbReference type="ARBA" id="ARBA00023186"/>
    </source>
</evidence>
<dbReference type="SMART" id="SM00271">
    <property type="entry name" value="DnaJ"/>
    <property type="match status" value="1"/>
</dbReference>
<keyword evidence="8" id="KW-0238">DNA-binding</keyword>
<dbReference type="AlphaFoldDB" id="A0A517TDI3"/>
<evidence type="ECO:0000256" key="1">
    <source>
        <dbReference type="ARBA" id="ARBA00022723"/>
    </source>
</evidence>
<feature type="domain" description="J" evidence="7">
    <location>
        <begin position="4"/>
        <end position="69"/>
    </location>
</feature>
<keyword evidence="4" id="KW-0862">Zinc</keyword>
<dbReference type="InterPro" id="IPR002939">
    <property type="entry name" value="DnaJ_C"/>
</dbReference>
<dbReference type="GO" id="GO:0042026">
    <property type="term" value="P:protein refolding"/>
    <property type="evidence" value="ECO:0007669"/>
    <property type="project" value="TreeGrafter"/>
</dbReference>
<dbReference type="CDD" id="cd06257">
    <property type="entry name" value="DnaJ"/>
    <property type="match status" value="1"/>
</dbReference>
<evidence type="ECO:0000256" key="4">
    <source>
        <dbReference type="ARBA" id="ARBA00022833"/>
    </source>
</evidence>
<dbReference type="InterPro" id="IPR036869">
    <property type="entry name" value="J_dom_sf"/>
</dbReference>
<dbReference type="Proteomes" id="UP000319976">
    <property type="component" value="Chromosome"/>
</dbReference>
<dbReference type="InterPro" id="IPR001623">
    <property type="entry name" value="DnaJ_domain"/>
</dbReference>
<dbReference type="FunFam" id="2.60.260.20:FF:000005">
    <property type="entry name" value="Chaperone protein dnaJ 1, mitochondrial"/>
    <property type="match status" value="1"/>
</dbReference>
<feature type="region of interest" description="Disordered" evidence="6">
    <location>
        <begin position="24"/>
        <end position="43"/>
    </location>
</feature>
<dbReference type="GO" id="GO:0003677">
    <property type="term" value="F:DNA binding"/>
    <property type="evidence" value="ECO:0007669"/>
    <property type="project" value="UniProtKB-KW"/>
</dbReference>
<protein>
    <submittedName>
        <fullName evidence="8">Curved DNA-binding protein</fullName>
    </submittedName>
</protein>
<dbReference type="PANTHER" id="PTHR43096">
    <property type="entry name" value="DNAJ HOMOLOG 1, MITOCHONDRIAL-RELATED"/>
    <property type="match status" value="1"/>
</dbReference>
<dbReference type="Gene3D" id="1.10.287.110">
    <property type="entry name" value="DnaJ domain"/>
    <property type="match status" value="1"/>
</dbReference>
<evidence type="ECO:0000256" key="2">
    <source>
        <dbReference type="ARBA" id="ARBA00022737"/>
    </source>
</evidence>
<dbReference type="GO" id="GO:0005737">
    <property type="term" value="C:cytoplasm"/>
    <property type="evidence" value="ECO:0007669"/>
    <property type="project" value="TreeGrafter"/>
</dbReference>
<dbReference type="Gene3D" id="2.60.260.20">
    <property type="entry name" value="Urease metallochaperone UreE, N-terminal domain"/>
    <property type="match status" value="2"/>
</dbReference>
<keyword evidence="2" id="KW-0677">Repeat</keyword>
<reference evidence="8 9" key="1">
    <citation type="submission" date="2019-02" db="EMBL/GenBank/DDBJ databases">
        <title>Deep-cultivation of Planctomycetes and their phenomic and genomic characterization uncovers novel biology.</title>
        <authorList>
            <person name="Wiegand S."/>
            <person name="Jogler M."/>
            <person name="Boedeker C."/>
            <person name="Pinto D."/>
            <person name="Vollmers J."/>
            <person name="Rivas-Marin E."/>
            <person name="Kohn T."/>
            <person name="Peeters S.H."/>
            <person name="Heuer A."/>
            <person name="Rast P."/>
            <person name="Oberbeckmann S."/>
            <person name="Bunk B."/>
            <person name="Jeske O."/>
            <person name="Meyerdierks A."/>
            <person name="Storesund J.E."/>
            <person name="Kallscheuer N."/>
            <person name="Luecker S."/>
            <person name="Lage O.M."/>
            <person name="Pohl T."/>
            <person name="Merkel B.J."/>
            <person name="Hornburger P."/>
            <person name="Mueller R.-W."/>
            <person name="Bruemmer F."/>
            <person name="Labrenz M."/>
            <person name="Spormann A.M."/>
            <person name="Op den Camp H."/>
            <person name="Overmann J."/>
            <person name="Amann R."/>
            <person name="Jetten M.S.M."/>
            <person name="Mascher T."/>
            <person name="Medema M.H."/>
            <person name="Devos D.P."/>
            <person name="Kaster A.-K."/>
            <person name="Ovreas L."/>
            <person name="Rohde M."/>
            <person name="Galperin M.Y."/>
            <person name="Jogler C."/>
        </authorList>
    </citation>
    <scope>NUCLEOTIDE SEQUENCE [LARGE SCALE GENOMIC DNA]</scope>
    <source>
        <strain evidence="8 9">V22</strain>
    </source>
</reference>
<organism evidence="8 9">
    <name type="scientific">Calycomorphotria hydatis</name>
    <dbReference type="NCBI Taxonomy" id="2528027"/>
    <lineage>
        <taxon>Bacteria</taxon>
        <taxon>Pseudomonadati</taxon>
        <taxon>Planctomycetota</taxon>
        <taxon>Planctomycetia</taxon>
        <taxon>Planctomycetales</taxon>
        <taxon>Planctomycetaceae</taxon>
        <taxon>Calycomorphotria</taxon>
    </lineage>
</organism>
<evidence type="ECO:0000256" key="6">
    <source>
        <dbReference type="SAM" id="MobiDB-lite"/>
    </source>
</evidence>
<evidence type="ECO:0000259" key="7">
    <source>
        <dbReference type="PROSITE" id="PS50076"/>
    </source>
</evidence>
<dbReference type="PRINTS" id="PR00625">
    <property type="entry name" value="JDOMAIN"/>
</dbReference>
<dbReference type="OrthoDB" id="9779889at2"/>
<dbReference type="SUPFAM" id="SSF49493">
    <property type="entry name" value="HSP40/DnaJ peptide-binding domain"/>
    <property type="match status" value="2"/>
</dbReference>
<dbReference type="EMBL" id="CP036316">
    <property type="protein sequence ID" value="QDT66435.1"/>
    <property type="molecule type" value="Genomic_DNA"/>
</dbReference>
<gene>
    <name evidence="8" type="primary">cbpA</name>
    <name evidence="8" type="ORF">V22_37020</name>
</gene>
<dbReference type="CDD" id="cd10747">
    <property type="entry name" value="DnaJ_C"/>
    <property type="match status" value="1"/>
</dbReference>
<keyword evidence="5" id="KW-0143">Chaperone</keyword>
<accession>A0A517TDI3</accession>
<dbReference type="KEGG" id="chya:V22_37020"/>